<gene>
    <name evidence="1" type="ORF">EU98_0508</name>
</gene>
<dbReference type="RefSeq" id="WP_275040602.1">
    <property type="nucleotide sequence ID" value="NZ_JNAO01000004.1"/>
</dbReference>
<evidence type="ECO:0000313" key="1">
    <source>
        <dbReference type="EMBL" id="KGG02568.1"/>
    </source>
</evidence>
<accession>A0A0A2AL54</accession>
<comment type="caution">
    <text evidence="1">The sequence shown here is derived from an EMBL/GenBank/DDBJ whole genome shotgun (WGS) entry which is preliminary data.</text>
</comment>
<proteinExistence type="predicted"/>
<dbReference type="AlphaFoldDB" id="A0A0A2AL54"/>
<dbReference type="Proteomes" id="UP000030533">
    <property type="component" value="Unassembled WGS sequence"/>
</dbReference>
<protein>
    <submittedName>
        <fullName evidence="1">Uncharacterized protein</fullName>
    </submittedName>
</protein>
<evidence type="ECO:0000313" key="2">
    <source>
        <dbReference type="Proteomes" id="UP000030533"/>
    </source>
</evidence>
<sequence length="43" mass="4850">MEEKGFNVTQGMALLLLKPLNLPANYVLNLIIYITNPKNNIGY</sequence>
<name>A0A0A2AL54_PROMR</name>
<reference evidence="2" key="1">
    <citation type="journal article" date="2014" name="Sci. Data">
        <title>Genomes of diverse isolates of the marine cyanobacterium Prochlorococcus.</title>
        <authorList>
            <person name="Biller S."/>
            <person name="Berube P."/>
            <person name="Thompson J."/>
            <person name="Kelly L."/>
            <person name="Roggensack S."/>
            <person name="Awad L."/>
            <person name="Roache-Johnson K."/>
            <person name="Ding H."/>
            <person name="Giovannoni S.J."/>
            <person name="Moore L.R."/>
            <person name="Chisholm S.W."/>
        </authorList>
    </citation>
    <scope>NUCLEOTIDE SEQUENCE [LARGE SCALE GENOMIC DNA]</scope>
    <source>
        <strain evidence="2">MIT 9314</strain>
    </source>
</reference>
<organism evidence="1 2">
    <name type="scientific">Prochlorococcus marinus str. MIT 9314</name>
    <dbReference type="NCBI Taxonomy" id="167548"/>
    <lineage>
        <taxon>Bacteria</taxon>
        <taxon>Bacillati</taxon>
        <taxon>Cyanobacteriota</taxon>
        <taxon>Cyanophyceae</taxon>
        <taxon>Synechococcales</taxon>
        <taxon>Prochlorococcaceae</taxon>
        <taxon>Prochlorococcus</taxon>
    </lineage>
</organism>
<dbReference type="STRING" id="167548.EU98_0508"/>
<dbReference type="EMBL" id="JNAO01000004">
    <property type="protein sequence ID" value="KGG02568.1"/>
    <property type="molecule type" value="Genomic_DNA"/>
</dbReference>